<dbReference type="CDD" id="cd10017">
    <property type="entry name" value="B3_DNA"/>
    <property type="match status" value="2"/>
</dbReference>
<evidence type="ECO:0000313" key="4">
    <source>
        <dbReference type="Proteomes" id="UP000694251"/>
    </source>
</evidence>
<feature type="domain" description="TF-B3" evidence="2">
    <location>
        <begin position="528"/>
        <end position="619"/>
    </location>
</feature>
<keyword evidence="4" id="KW-1185">Reference proteome</keyword>
<dbReference type="Proteomes" id="UP000694251">
    <property type="component" value="Chromosome 2"/>
</dbReference>
<dbReference type="InterPro" id="IPR003340">
    <property type="entry name" value="B3_DNA-bd"/>
</dbReference>
<dbReference type="GO" id="GO:0003677">
    <property type="term" value="F:DNA binding"/>
    <property type="evidence" value="ECO:0007669"/>
    <property type="project" value="InterPro"/>
</dbReference>
<dbReference type="InterPro" id="IPR001810">
    <property type="entry name" value="F-box_dom"/>
</dbReference>
<dbReference type="PROSITE" id="PS50863">
    <property type="entry name" value="B3"/>
    <property type="match status" value="2"/>
</dbReference>
<dbReference type="AlphaFoldDB" id="A0A8T2FYW6"/>
<protein>
    <submittedName>
        <fullName evidence="3">B3 DNA binding domain</fullName>
    </submittedName>
</protein>
<feature type="domain" description="TF-B3" evidence="2">
    <location>
        <begin position="347"/>
        <end position="442"/>
    </location>
</feature>
<sequence length="619" mass="71513">MNSHFLTNDLILEVLSRLPLKSVARFHCVSTRWASMFGSPYFKELFLTRSSTKPRLLFAIVQNGVWRFFSSSQLEKSSSTLVATAEFHVRLSPDNLLIYQHDDMRYFSIGYSSGLIYLYGDRYEATPLICNPNTGRYTILPKCYTYRKAFSFFGFDPIDKQYKALSMIYPSGPGHSKILTFGDGDMNWKKIKYRVLHDIYSQGICINGVLYYLGDTSDWDNDHDVTSDDAIDKMHVWVLEDVEKKEWSKYAYTWTEDKFDRSQVSVVGMTASGEIVFSMRKYTSEQPFYVYYFNPERNNLRRVEIQVLTLTTLTESFPLKFGRDFNREMATNAGYLRCKEERKNESFFKVVQSINVSSENKRALPHDFSRSFTDKELSRKMKIRAQWGNSWEVGISKNPRFYFMEKSGWEKFVRDNALGNSELLTFTHKGKMHFTVNIFKLDGKEMMQPPQSRSFFASSSRIKTEQEENDIKEEVVVSSNRGQTTAAESKGRKLNLGKRAAKESQSSKRTEKVVRARSDYAGASSSTAAAFTILFKQGYLVFLRIPNSVSKDQVPDEKTVFKIHHPNGKKSWNVVYLERFGAFSGGWRRVVKEYPLAVGDTCKFTFIKPKELLLVVSKP</sequence>
<accession>A0A8T2FYW6</accession>
<evidence type="ECO:0000256" key="1">
    <source>
        <dbReference type="SAM" id="MobiDB-lite"/>
    </source>
</evidence>
<reference evidence="3 4" key="1">
    <citation type="submission" date="2020-12" db="EMBL/GenBank/DDBJ databases">
        <title>Concerted genomic and epigenomic changes stabilize Arabidopsis allopolyploids.</title>
        <authorList>
            <person name="Chen Z."/>
        </authorList>
    </citation>
    <scope>NUCLEOTIDE SEQUENCE [LARGE SCALE GENOMIC DNA]</scope>
    <source>
        <strain evidence="3">As9502</strain>
        <tissue evidence="3">Leaf</tissue>
    </source>
</reference>
<proteinExistence type="predicted"/>
<feature type="compositionally biased region" description="Basic and acidic residues" evidence="1">
    <location>
        <begin position="500"/>
        <end position="510"/>
    </location>
</feature>
<feature type="region of interest" description="Disordered" evidence="1">
    <location>
        <begin position="477"/>
        <end position="510"/>
    </location>
</feature>
<dbReference type="InterPro" id="IPR017451">
    <property type="entry name" value="F-box-assoc_interact_dom"/>
</dbReference>
<dbReference type="Pfam" id="PF02362">
    <property type="entry name" value="B3"/>
    <property type="match status" value="1"/>
</dbReference>
<dbReference type="InterPro" id="IPR013187">
    <property type="entry name" value="F-box-assoc_dom_typ3"/>
</dbReference>
<dbReference type="EMBL" id="JAEFBJ010000002">
    <property type="protein sequence ID" value="KAG7640949.1"/>
    <property type="molecule type" value="Genomic_DNA"/>
</dbReference>
<dbReference type="OrthoDB" id="676617at2759"/>
<evidence type="ECO:0000259" key="2">
    <source>
        <dbReference type="PROSITE" id="PS50863"/>
    </source>
</evidence>
<dbReference type="Pfam" id="PF08268">
    <property type="entry name" value="FBA_3"/>
    <property type="match status" value="2"/>
</dbReference>
<evidence type="ECO:0000313" key="3">
    <source>
        <dbReference type="EMBL" id="KAG7640949.1"/>
    </source>
</evidence>
<gene>
    <name evidence="3" type="ORF">ISN44_As02g009920</name>
</gene>
<dbReference type="NCBIfam" id="TIGR01640">
    <property type="entry name" value="F_box_assoc_1"/>
    <property type="match status" value="1"/>
</dbReference>
<dbReference type="PANTHER" id="PTHR31111">
    <property type="entry name" value="BNAA05G37150D PROTEIN-RELATED"/>
    <property type="match status" value="1"/>
</dbReference>
<name>A0A8T2FYW6_ARASU</name>
<dbReference type="Pfam" id="PF00646">
    <property type="entry name" value="F-box"/>
    <property type="match status" value="1"/>
</dbReference>
<organism evidence="3 4">
    <name type="scientific">Arabidopsis suecica</name>
    <name type="common">Swedish thale-cress</name>
    <name type="synonym">Cardaminopsis suecica</name>
    <dbReference type="NCBI Taxonomy" id="45249"/>
    <lineage>
        <taxon>Eukaryota</taxon>
        <taxon>Viridiplantae</taxon>
        <taxon>Streptophyta</taxon>
        <taxon>Embryophyta</taxon>
        <taxon>Tracheophyta</taxon>
        <taxon>Spermatophyta</taxon>
        <taxon>Magnoliopsida</taxon>
        <taxon>eudicotyledons</taxon>
        <taxon>Gunneridae</taxon>
        <taxon>Pentapetalae</taxon>
        <taxon>rosids</taxon>
        <taxon>malvids</taxon>
        <taxon>Brassicales</taxon>
        <taxon>Brassicaceae</taxon>
        <taxon>Camelineae</taxon>
        <taxon>Arabidopsis</taxon>
    </lineage>
</organism>
<dbReference type="SMART" id="SM01019">
    <property type="entry name" value="B3"/>
    <property type="match status" value="2"/>
</dbReference>
<feature type="compositionally biased region" description="Polar residues" evidence="1">
    <location>
        <begin position="477"/>
        <end position="487"/>
    </location>
</feature>
<dbReference type="PANTHER" id="PTHR31111:SF130">
    <property type="entry name" value="F-BOX ASSOCIATED UBIQUITINATION EFFECTOR FAMILY PROTEIN"/>
    <property type="match status" value="1"/>
</dbReference>
<comment type="caution">
    <text evidence="3">The sequence shown here is derived from an EMBL/GenBank/DDBJ whole genome shotgun (WGS) entry which is preliminary data.</text>
</comment>